<feature type="domain" description="Cation efflux protein cytoplasmic" evidence="9">
    <location>
        <begin position="213"/>
        <end position="286"/>
    </location>
</feature>
<evidence type="ECO:0000256" key="1">
    <source>
        <dbReference type="ARBA" id="ARBA00004141"/>
    </source>
</evidence>
<reference evidence="10" key="1">
    <citation type="submission" date="2015-04" db="EMBL/GenBank/DDBJ databases">
        <authorList>
            <person name="Syromyatnikov M.Y."/>
            <person name="Popov V.N."/>
        </authorList>
    </citation>
    <scope>NUCLEOTIDE SEQUENCE</scope>
    <source>
        <strain evidence="10">MO-1</strain>
    </source>
</reference>
<dbReference type="NCBIfam" id="TIGR01297">
    <property type="entry name" value="CDF"/>
    <property type="match status" value="1"/>
</dbReference>
<comment type="subcellular location">
    <subcellularLocation>
        <location evidence="1">Membrane</location>
        <topology evidence="1">Multi-pass membrane protein</topology>
    </subcellularLocation>
</comment>
<keyword evidence="3" id="KW-0813">Transport</keyword>
<dbReference type="SUPFAM" id="SSF160240">
    <property type="entry name" value="Cation efflux protein cytoplasmic domain-like"/>
    <property type="match status" value="1"/>
</dbReference>
<dbReference type="InterPro" id="IPR058533">
    <property type="entry name" value="Cation_efflux_TM"/>
</dbReference>
<dbReference type="NCBIfam" id="NF033615">
    <property type="entry name" value="CDF_MamM"/>
    <property type="match status" value="1"/>
</dbReference>
<dbReference type="PANTHER" id="PTHR43840:SF15">
    <property type="entry name" value="MITOCHONDRIAL METAL TRANSPORTER 1-RELATED"/>
    <property type="match status" value="1"/>
</dbReference>
<dbReference type="InterPro" id="IPR027469">
    <property type="entry name" value="Cation_efflux_TMD_sf"/>
</dbReference>
<evidence type="ECO:0000256" key="4">
    <source>
        <dbReference type="ARBA" id="ARBA00022692"/>
    </source>
</evidence>
<dbReference type="PANTHER" id="PTHR43840">
    <property type="entry name" value="MITOCHONDRIAL METAL TRANSPORTER 1-RELATED"/>
    <property type="match status" value="1"/>
</dbReference>
<dbReference type="InterPro" id="IPR053502">
    <property type="entry name" value="Magnetosome_CDF-Related"/>
</dbReference>
<gene>
    <name evidence="10" type="primary">mamM</name>
    <name evidence="10" type="ORF">MAGMO_0519</name>
</gene>
<dbReference type="Pfam" id="PF16916">
    <property type="entry name" value="ZT_dimer"/>
    <property type="match status" value="1"/>
</dbReference>
<organism evidence="10">
    <name type="scientific">Magnetococcus massalia (strain MO-1)</name>
    <dbReference type="NCBI Taxonomy" id="451514"/>
    <lineage>
        <taxon>Bacteria</taxon>
        <taxon>Pseudomonadati</taxon>
        <taxon>Pseudomonadota</taxon>
        <taxon>Magnetococcia</taxon>
        <taxon>Magnetococcales</taxon>
        <taxon>Magnetococcaceae</taxon>
        <taxon>Magnetococcus</taxon>
    </lineage>
</organism>
<keyword evidence="6 7" id="KW-0472">Membrane</keyword>
<keyword evidence="5 7" id="KW-1133">Transmembrane helix</keyword>
<feature type="transmembrane region" description="Helical" evidence="7">
    <location>
        <begin position="12"/>
        <end position="34"/>
    </location>
</feature>
<keyword evidence="4 7" id="KW-0812">Transmembrane</keyword>
<comment type="similarity">
    <text evidence="2">Belongs to the cation diffusion facilitator (CDF) transporter (TC 2.A.4) family.</text>
</comment>
<evidence type="ECO:0000256" key="2">
    <source>
        <dbReference type="ARBA" id="ARBA00008114"/>
    </source>
</evidence>
<feature type="transmembrane region" description="Helical" evidence="7">
    <location>
        <begin position="81"/>
        <end position="105"/>
    </location>
</feature>
<dbReference type="Gene3D" id="3.30.70.1350">
    <property type="entry name" value="Cation efflux protein, cytoplasmic domain"/>
    <property type="match status" value="1"/>
</dbReference>
<evidence type="ECO:0000256" key="6">
    <source>
        <dbReference type="ARBA" id="ARBA00023136"/>
    </source>
</evidence>
<dbReference type="AlphaFoldDB" id="A0A1S7LE79"/>
<feature type="transmembrane region" description="Helical" evidence="7">
    <location>
        <begin position="117"/>
        <end position="135"/>
    </location>
</feature>
<evidence type="ECO:0000256" key="5">
    <source>
        <dbReference type="ARBA" id="ARBA00022989"/>
    </source>
</evidence>
<name>A0A1S7LE79_MAGMO</name>
<dbReference type="Pfam" id="PF01545">
    <property type="entry name" value="Cation_efflux"/>
    <property type="match status" value="1"/>
</dbReference>
<accession>A0A1S7LE79</accession>
<dbReference type="SUPFAM" id="SSF161111">
    <property type="entry name" value="Cation efflux protein transmembrane domain-like"/>
    <property type="match status" value="1"/>
</dbReference>
<evidence type="ECO:0000256" key="7">
    <source>
        <dbReference type="SAM" id="Phobius"/>
    </source>
</evidence>
<dbReference type="Gene3D" id="1.20.1510.10">
    <property type="entry name" value="Cation efflux protein transmembrane domain"/>
    <property type="match status" value="1"/>
</dbReference>
<dbReference type="GO" id="GO:0008324">
    <property type="term" value="F:monoatomic cation transmembrane transporter activity"/>
    <property type="evidence" value="ECO:0007669"/>
    <property type="project" value="InterPro"/>
</dbReference>
<dbReference type="InterPro" id="IPR050291">
    <property type="entry name" value="CDF_Transporter"/>
</dbReference>
<evidence type="ECO:0000259" key="8">
    <source>
        <dbReference type="Pfam" id="PF01545"/>
    </source>
</evidence>
<proteinExistence type="inferred from homology"/>
<feature type="domain" description="Cation efflux protein transmembrane" evidence="8">
    <location>
        <begin position="15"/>
        <end position="208"/>
    </location>
</feature>
<evidence type="ECO:0000256" key="3">
    <source>
        <dbReference type="ARBA" id="ARBA00022448"/>
    </source>
</evidence>
<dbReference type="EMBL" id="LO017727">
    <property type="protein sequence ID" value="CRH04723.1"/>
    <property type="molecule type" value="Genomic_DNA"/>
</dbReference>
<evidence type="ECO:0000259" key="9">
    <source>
        <dbReference type="Pfam" id="PF16916"/>
    </source>
</evidence>
<sequence>MRYSKCIVCYEMIGWVGLLVNLVLSTMKIFVGIISGSHALLADALYSGKDVITSALIIVGLKVSNQPIDEKHPFGHGKIEFLLSLVVSFVLLGITGWLLFNVATVLLEGEHKAPHMIALWAAVISILVNLFFWGYTRCVAFEINSPMVQTLAKHHHADGISSMAVALGIIGSHYLGVPWLDSVVAVGESIHLLILGGEVFWDSVQGLMDQSGPKETNNEIRRRANEIKGVEMVDEVRTRRVGQELWISINIGVTPDIDIAEAKMVADRVEEHVADTIPHVGDVNVHFISLPGSVPEFDEVEEDLDKLAKLHETAQEDEILADDEVLTDPAKS</sequence>
<protein>
    <submittedName>
        <fullName evidence="10">Magnetosome protein MamM Cation efflux protein family Predicted Co/Zn/Cd cation transporters</fullName>
    </submittedName>
</protein>
<dbReference type="InterPro" id="IPR027470">
    <property type="entry name" value="Cation_efflux_CTD"/>
</dbReference>
<dbReference type="GO" id="GO:0016020">
    <property type="term" value="C:membrane"/>
    <property type="evidence" value="ECO:0007669"/>
    <property type="project" value="UniProtKB-SubCell"/>
</dbReference>
<dbReference type="FunFam" id="1.20.1510.10:FF:000006">
    <property type="entry name" value="Divalent cation efflux transporter"/>
    <property type="match status" value="1"/>
</dbReference>
<dbReference type="InterPro" id="IPR036837">
    <property type="entry name" value="Cation_efflux_CTD_sf"/>
</dbReference>
<evidence type="ECO:0000313" key="10">
    <source>
        <dbReference type="EMBL" id="CRH04723.1"/>
    </source>
</evidence>
<dbReference type="InterPro" id="IPR002524">
    <property type="entry name" value="Cation_efflux"/>
</dbReference>